<dbReference type="EMBL" id="PVTL01000005">
    <property type="protein sequence ID" value="PRY68033.1"/>
    <property type="molecule type" value="Genomic_DNA"/>
</dbReference>
<proteinExistence type="predicted"/>
<gene>
    <name evidence="2" type="ORF">B0I08_105197</name>
</gene>
<evidence type="ECO:0000259" key="1">
    <source>
        <dbReference type="Pfam" id="PF17032"/>
    </source>
</evidence>
<reference evidence="2 3" key="1">
    <citation type="submission" date="2018-03" db="EMBL/GenBank/DDBJ databases">
        <title>Genomic Encyclopedia of Type Strains, Phase III (KMG-III): the genomes of soil and plant-associated and newly described type strains.</title>
        <authorList>
            <person name="Whitman W."/>
        </authorList>
    </citation>
    <scope>NUCLEOTIDE SEQUENCE [LARGE SCALE GENOMIC DNA]</scope>
    <source>
        <strain evidence="2 3">CGMCC 1.12484</strain>
    </source>
</reference>
<dbReference type="OrthoDB" id="4377018at2"/>
<dbReference type="RefSeq" id="WP_106212679.1">
    <property type="nucleotide sequence ID" value="NZ_PVTL01000005.1"/>
</dbReference>
<evidence type="ECO:0000313" key="2">
    <source>
        <dbReference type="EMBL" id="PRY68033.1"/>
    </source>
</evidence>
<protein>
    <submittedName>
        <fullName evidence="2">Zinc ribbon family protein</fullName>
    </submittedName>
</protein>
<comment type="caution">
    <text evidence="2">The sequence shown here is derived from an EMBL/GenBank/DDBJ whole genome shotgun (WGS) entry which is preliminary data.</text>
</comment>
<dbReference type="Proteomes" id="UP000237983">
    <property type="component" value="Unassembled WGS sequence"/>
</dbReference>
<dbReference type="InterPro" id="IPR031493">
    <property type="entry name" value="Zinc_ribbon_15"/>
</dbReference>
<accession>A0A2T0VCY2</accession>
<dbReference type="AlphaFoldDB" id="A0A2T0VCY2"/>
<sequence length="86" mass="9452">MFLLFGARTAEALINVVTFVCGYCGVRAEQQVVKRATKFTLFFVPLFTVSSSYSNTCTHCGGTTNLTKNQAKHSLEWTQANKAAQP</sequence>
<dbReference type="Pfam" id="PF17032">
    <property type="entry name" value="Zn_ribbon_15"/>
    <property type="match status" value="1"/>
</dbReference>
<name>A0A2T0VCY2_9MICO</name>
<keyword evidence="3" id="KW-1185">Reference proteome</keyword>
<feature type="domain" description="Zinc-ribbon 15" evidence="1">
    <location>
        <begin position="20"/>
        <end position="67"/>
    </location>
</feature>
<evidence type="ECO:0000313" key="3">
    <source>
        <dbReference type="Proteomes" id="UP000237983"/>
    </source>
</evidence>
<organism evidence="2 3">
    <name type="scientific">Glaciihabitans tibetensis</name>
    <dbReference type="NCBI Taxonomy" id="1266600"/>
    <lineage>
        <taxon>Bacteria</taxon>
        <taxon>Bacillati</taxon>
        <taxon>Actinomycetota</taxon>
        <taxon>Actinomycetes</taxon>
        <taxon>Micrococcales</taxon>
        <taxon>Microbacteriaceae</taxon>
        <taxon>Glaciihabitans</taxon>
    </lineage>
</organism>